<protein>
    <submittedName>
        <fullName evidence="2">Uncharacterized protein</fullName>
    </submittedName>
</protein>
<dbReference type="Proteomes" id="UP000499080">
    <property type="component" value="Unassembled WGS sequence"/>
</dbReference>
<comment type="caution">
    <text evidence="2">The sequence shown here is derived from an EMBL/GenBank/DDBJ whole genome shotgun (WGS) entry which is preliminary data.</text>
</comment>
<reference evidence="2 3" key="1">
    <citation type="journal article" date="2019" name="Sci. Rep.">
        <title>Orb-weaving spider Araneus ventricosus genome elucidates the spidroin gene catalogue.</title>
        <authorList>
            <person name="Kono N."/>
            <person name="Nakamura H."/>
            <person name="Ohtoshi R."/>
            <person name="Moran D.A.P."/>
            <person name="Shinohara A."/>
            <person name="Yoshida Y."/>
            <person name="Fujiwara M."/>
            <person name="Mori M."/>
            <person name="Tomita M."/>
            <person name="Arakawa K."/>
        </authorList>
    </citation>
    <scope>NUCLEOTIDE SEQUENCE [LARGE SCALE GENOMIC DNA]</scope>
</reference>
<feature type="compositionally biased region" description="Basic residues" evidence="1">
    <location>
        <begin position="11"/>
        <end position="22"/>
    </location>
</feature>
<proteinExistence type="predicted"/>
<feature type="region of interest" description="Disordered" evidence="1">
    <location>
        <begin position="1"/>
        <end position="53"/>
    </location>
</feature>
<evidence type="ECO:0000313" key="2">
    <source>
        <dbReference type="EMBL" id="GBM12956.1"/>
    </source>
</evidence>
<dbReference type="OrthoDB" id="10509474at2759"/>
<evidence type="ECO:0000313" key="3">
    <source>
        <dbReference type="Proteomes" id="UP000499080"/>
    </source>
</evidence>
<gene>
    <name evidence="2" type="ORF">AVEN_164008-2_1</name>
</gene>
<keyword evidence="3" id="KW-1185">Reference proteome</keyword>
<name>A0A4Y2DA43_ARAVE</name>
<dbReference type="EMBL" id="BGPR01000321">
    <property type="protein sequence ID" value="GBM12956.1"/>
    <property type="molecule type" value="Genomic_DNA"/>
</dbReference>
<sequence length="161" mass="18106">ERSVLQEQGVYRKRKREKKERKRSNTEKHNLWNSMSAAGVESSGAGGKGRKIAKWSRERRRRKYFSIPEAQEYGIIPKGRGRIPPSPSPIRAIFLPMRPRVRGRERSLVGSDKGLPYCEGERALKDITKGKDGLDADTLQFTLIVSLSSGGSAFRHSPLDG</sequence>
<dbReference type="AlphaFoldDB" id="A0A4Y2DA43"/>
<evidence type="ECO:0000256" key="1">
    <source>
        <dbReference type="SAM" id="MobiDB-lite"/>
    </source>
</evidence>
<organism evidence="2 3">
    <name type="scientific">Araneus ventricosus</name>
    <name type="common">Orbweaver spider</name>
    <name type="synonym">Epeira ventricosa</name>
    <dbReference type="NCBI Taxonomy" id="182803"/>
    <lineage>
        <taxon>Eukaryota</taxon>
        <taxon>Metazoa</taxon>
        <taxon>Ecdysozoa</taxon>
        <taxon>Arthropoda</taxon>
        <taxon>Chelicerata</taxon>
        <taxon>Arachnida</taxon>
        <taxon>Araneae</taxon>
        <taxon>Araneomorphae</taxon>
        <taxon>Entelegynae</taxon>
        <taxon>Araneoidea</taxon>
        <taxon>Araneidae</taxon>
        <taxon>Araneus</taxon>
    </lineage>
</organism>
<feature type="non-terminal residue" evidence="2">
    <location>
        <position position="1"/>
    </location>
</feature>
<accession>A0A4Y2DA43</accession>